<keyword evidence="3" id="KW-1003">Cell membrane</keyword>
<feature type="transmembrane region" description="Helical" evidence="8">
    <location>
        <begin position="221"/>
        <end position="240"/>
    </location>
</feature>
<evidence type="ECO:0000256" key="8">
    <source>
        <dbReference type="SAM" id="Phobius"/>
    </source>
</evidence>
<dbReference type="Pfam" id="PF00482">
    <property type="entry name" value="T2SSF"/>
    <property type="match status" value="2"/>
</dbReference>
<comment type="caution">
    <text evidence="10">The sequence shown here is derived from an EMBL/GenBank/DDBJ whole genome shotgun (WGS) entry which is preliminary data.</text>
</comment>
<dbReference type="GO" id="GO:0015628">
    <property type="term" value="P:protein secretion by the type II secretion system"/>
    <property type="evidence" value="ECO:0007669"/>
    <property type="project" value="TreeGrafter"/>
</dbReference>
<evidence type="ECO:0000256" key="6">
    <source>
        <dbReference type="ARBA" id="ARBA00022989"/>
    </source>
</evidence>
<feature type="domain" description="Type II secretion system protein GspF" evidence="9">
    <location>
        <begin position="272"/>
        <end position="393"/>
    </location>
</feature>
<dbReference type="InterPro" id="IPR003004">
    <property type="entry name" value="GspF/PilC"/>
</dbReference>
<keyword evidence="4" id="KW-0997">Cell inner membrane</keyword>
<dbReference type="InterPro" id="IPR018076">
    <property type="entry name" value="T2SS_GspF_dom"/>
</dbReference>
<feature type="transmembrane region" description="Helical" evidence="8">
    <location>
        <begin position="370"/>
        <end position="392"/>
    </location>
</feature>
<protein>
    <submittedName>
        <fullName evidence="10">Type II secretion system protein</fullName>
    </submittedName>
</protein>
<feature type="domain" description="Type II secretion system protein GspF" evidence="9">
    <location>
        <begin position="68"/>
        <end position="191"/>
    </location>
</feature>
<dbReference type="InterPro" id="IPR042094">
    <property type="entry name" value="T2SS_GspF_sf"/>
</dbReference>
<dbReference type="FunFam" id="1.20.81.30:FF:000001">
    <property type="entry name" value="Type II secretion system protein F"/>
    <property type="match status" value="1"/>
</dbReference>
<reference evidence="11" key="1">
    <citation type="submission" date="2016-07" db="EMBL/GenBank/DDBJ databases">
        <authorList>
            <person name="Florea S."/>
            <person name="Webb J.S."/>
            <person name="Jaromczyk J."/>
            <person name="Schardl C.L."/>
        </authorList>
    </citation>
    <scope>NUCLEOTIDE SEQUENCE [LARGE SCALE GENOMIC DNA]</scope>
    <source>
        <strain evidence="11">Z6</strain>
    </source>
</reference>
<dbReference type="PRINTS" id="PR00812">
    <property type="entry name" value="BCTERIALGSPF"/>
</dbReference>
<keyword evidence="6 8" id="KW-1133">Transmembrane helix</keyword>
<dbReference type="EMBL" id="LWDV01000008">
    <property type="protein sequence ID" value="OCL27224.1"/>
    <property type="molecule type" value="Genomic_DNA"/>
</dbReference>
<sequence length="402" mass="45170">MVKFSYKAINDKGQEVKDKMEALDSDDAKKRLAEEGLYLFELKEIDEGSSSTNFSFTLGRKNENRILFTRQLSNLLVAGVQLGESLQVIIELLKPGNFKDIVEEIYEDLKGGRGFAESLAQYPSYFSKGYVSMIRAGEEGGFLDLTCQRLAKNLEDNHRFKAFITTSMIYPIVLLVVSIMAVVVMLTFVLPKFLSIYENYRQGLPLSTEILLKVSNFLSTYWLIVFIIPILSFLAIWSYYKTEDGRMKIDELLLQLPFIGEFIIKVEVARISRTLGTMLDSGVNLLKALDISLQVTSNIILQNTLQVAREKVQKGGALSENLDSNGFFPQVAVHMIGIGERTGKLSAMLLQLADNFEEESKSSLEKMMKVFEPLVILVMGTVIGIIVISMLLPMLNINSISF</sequence>
<evidence type="ECO:0000256" key="4">
    <source>
        <dbReference type="ARBA" id="ARBA00022519"/>
    </source>
</evidence>
<accession>A0A1C0AAA4</accession>
<keyword evidence="5 8" id="KW-0812">Transmembrane</keyword>
<dbReference type="GO" id="GO:0005886">
    <property type="term" value="C:plasma membrane"/>
    <property type="evidence" value="ECO:0007669"/>
    <property type="project" value="UniProtKB-SubCell"/>
</dbReference>
<evidence type="ECO:0000256" key="2">
    <source>
        <dbReference type="ARBA" id="ARBA00005745"/>
    </source>
</evidence>
<dbReference type="PANTHER" id="PTHR30012:SF0">
    <property type="entry name" value="TYPE II SECRETION SYSTEM PROTEIN F-RELATED"/>
    <property type="match status" value="1"/>
</dbReference>
<evidence type="ECO:0000313" key="10">
    <source>
        <dbReference type="EMBL" id="OCL27224.1"/>
    </source>
</evidence>
<proteinExistence type="inferred from homology"/>
<comment type="similarity">
    <text evidence="2">Belongs to the GSP F family.</text>
</comment>
<gene>
    <name evidence="10" type="ORF">U472_07070</name>
</gene>
<evidence type="ECO:0000256" key="5">
    <source>
        <dbReference type="ARBA" id="ARBA00022692"/>
    </source>
</evidence>
<dbReference type="PANTHER" id="PTHR30012">
    <property type="entry name" value="GENERAL SECRETION PATHWAY PROTEIN"/>
    <property type="match status" value="1"/>
</dbReference>
<dbReference type="Proteomes" id="UP000093514">
    <property type="component" value="Unassembled WGS sequence"/>
</dbReference>
<keyword evidence="7 8" id="KW-0472">Membrane</keyword>
<reference evidence="10 11" key="2">
    <citation type="submission" date="2016-08" db="EMBL/GenBank/DDBJ databases">
        <title>Orenia metallireducens sp. nov. strain Z6, a Novel Metal-reducing Firmicute from the Deep Subsurface.</title>
        <authorList>
            <person name="Maxim B.I."/>
            <person name="Kenneth K."/>
            <person name="Flynn T.M."/>
            <person name="Oloughlin E.J."/>
            <person name="Locke R.A."/>
            <person name="Weber J.R."/>
            <person name="Egan S.M."/>
            <person name="Mackie R.I."/>
            <person name="Cann I.K."/>
        </authorList>
    </citation>
    <scope>NUCLEOTIDE SEQUENCE [LARGE SCALE GENOMIC DNA]</scope>
    <source>
        <strain evidence="10 11">Z6</strain>
    </source>
</reference>
<dbReference type="OrthoDB" id="9805682at2"/>
<dbReference type="AlphaFoldDB" id="A0A1C0AAA4"/>
<name>A0A1C0AAA4_9FIRM</name>
<keyword evidence="11" id="KW-1185">Reference proteome</keyword>
<comment type="subcellular location">
    <subcellularLocation>
        <location evidence="1">Cell inner membrane</location>
        <topology evidence="1">Multi-pass membrane protein</topology>
    </subcellularLocation>
</comment>
<evidence type="ECO:0000256" key="3">
    <source>
        <dbReference type="ARBA" id="ARBA00022475"/>
    </source>
</evidence>
<dbReference type="RefSeq" id="WP_068716886.1">
    <property type="nucleotide sequence ID" value="NZ_LWDV01000008.1"/>
</dbReference>
<evidence type="ECO:0000313" key="11">
    <source>
        <dbReference type="Proteomes" id="UP000093514"/>
    </source>
</evidence>
<feature type="transmembrane region" description="Helical" evidence="8">
    <location>
        <begin position="168"/>
        <end position="190"/>
    </location>
</feature>
<evidence type="ECO:0000259" key="9">
    <source>
        <dbReference type="Pfam" id="PF00482"/>
    </source>
</evidence>
<organism evidence="10 11">
    <name type="scientific">Orenia metallireducens</name>
    <dbReference type="NCBI Taxonomy" id="1413210"/>
    <lineage>
        <taxon>Bacteria</taxon>
        <taxon>Bacillati</taxon>
        <taxon>Bacillota</taxon>
        <taxon>Clostridia</taxon>
        <taxon>Halanaerobiales</taxon>
        <taxon>Halobacteroidaceae</taxon>
        <taxon>Orenia</taxon>
    </lineage>
</organism>
<dbReference type="Gene3D" id="1.20.81.30">
    <property type="entry name" value="Type II secretion system (T2SS), domain F"/>
    <property type="match status" value="2"/>
</dbReference>
<evidence type="ECO:0000256" key="7">
    <source>
        <dbReference type="ARBA" id="ARBA00023136"/>
    </source>
</evidence>
<evidence type="ECO:0000256" key="1">
    <source>
        <dbReference type="ARBA" id="ARBA00004429"/>
    </source>
</evidence>